<dbReference type="InterPro" id="IPR046977">
    <property type="entry name" value="RsmC/RlmG"/>
</dbReference>
<dbReference type="HAMAP" id="MF_01862">
    <property type="entry name" value="16SrRNA_methyltr_C"/>
    <property type="match status" value="1"/>
</dbReference>
<evidence type="ECO:0000259" key="8">
    <source>
        <dbReference type="Pfam" id="PF08468"/>
    </source>
</evidence>
<comment type="function">
    <text evidence="6">Specifically methylates the guanine in position 1207 of 16S rRNA in the 30S particle.</text>
</comment>
<dbReference type="AlphaFoldDB" id="A0A1C3YNQ8"/>
<evidence type="ECO:0000313" key="9">
    <source>
        <dbReference type="EMBL" id="SCB71703.1"/>
    </source>
</evidence>
<dbReference type="PROSITE" id="PS00092">
    <property type="entry name" value="N6_MTASE"/>
    <property type="match status" value="1"/>
</dbReference>
<dbReference type="InterPro" id="IPR002052">
    <property type="entry name" value="DNA_methylase_N6_adenine_CS"/>
</dbReference>
<keyword evidence="5 6" id="KW-0949">S-adenosyl-L-methionine</keyword>
<feature type="domain" description="Methyltransferase small N-terminal" evidence="8">
    <location>
        <begin position="10"/>
        <end position="165"/>
    </location>
</feature>
<dbReference type="InterPro" id="IPR023543">
    <property type="entry name" value="rRNA_ssu_MeTfrase_C"/>
</dbReference>
<dbReference type="EC" id="2.1.1.172" evidence="6"/>
<dbReference type="RefSeq" id="WP_091345897.1">
    <property type="nucleotide sequence ID" value="NZ_FMAQ01000001.1"/>
</dbReference>
<evidence type="ECO:0000256" key="6">
    <source>
        <dbReference type="HAMAP-Rule" id="MF_01862"/>
    </source>
</evidence>
<dbReference type="GO" id="GO:0052914">
    <property type="term" value="F:16S rRNA (guanine(1207)-N(2))-methyltransferase activity"/>
    <property type="evidence" value="ECO:0007669"/>
    <property type="project" value="UniProtKB-EC"/>
</dbReference>
<dbReference type="GO" id="GO:0005737">
    <property type="term" value="C:cytoplasm"/>
    <property type="evidence" value="ECO:0007669"/>
    <property type="project" value="UniProtKB-SubCell"/>
</dbReference>
<evidence type="ECO:0000256" key="4">
    <source>
        <dbReference type="ARBA" id="ARBA00022679"/>
    </source>
</evidence>
<dbReference type="PANTHER" id="PTHR47816:SF4">
    <property type="entry name" value="RIBOSOMAL RNA SMALL SUBUNIT METHYLTRANSFERASE C"/>
    <property type="match status" value="1"/>
</dbReference>
<accession>A0A1C3YNQ8</accession>
<protein>
    <recommendedName>
        <fullName evidence="6">Ribosomal RNA small subunit methyltransferase C</fullName>
        <ecNumber evidence="6">2.1.1.172</ecNumber>
    </recommendedName>
    <alternativeName>
        <fullName evidence="6">16S rRNA m2G1207 methyltransferase</fullName>
    </alternativeName>
    <alternativeName>
        <fullName evidence="6">rRNA (guanine-N(2)-)-methyltransferase RsmC</fullName>
    </alternativeName>
</protein>
<dbReference type="Pfam" id="PF08468">
    <property type="entry name" value="MTS_N"/>
    <property type="match status" value="1"/>
</dbReference>
<keyword evidence="3 6" id="KW-0489">Methyltransferase</keyword>
<feature type="domain" description="Methyltransferase small" evidence="7">
    <location>
        <begin position="174"/>
        <end position="342"/>
    </location>
</feature>
<reference evidence="10" key="1">
    <citation type="submission" date="2016-08" db="EMBL/GenBank/DDBJ databases">
        <authorList>
            <person name="Varghese N."/>
            <person name="Submissions Spin"/>
        </authorList>
    </citation>
    <scope>NUCLEOTIDE SEQUENCE [LARGE SCALE GENOMIC DNA]</scope>
    <source>
        <strain evidence="10">R-53248</strain>
    </source>
</reference>
<dbReference type="OrthoDB" id="9816072at2"/>
<keyword evidence="4 6" id="KW-0808">Transferase</keyword>
<evidence type="ECO:0000256" key="1">
    <source>
        <dbReference type="ARBA" id="ARBA00022490"/>
    </source>
</evidence>
<dbReference type="Proteomes" id="UP000199670">
    <property type="component" value="Unassembled WGS sequence"/>
</dbReference>
<gene>
    <name evidence="6" type="primary">rsmC</name>
    <name evidence="9" type="ORF">GA0061081_10111</name>
</gene>
<sequence length="346" mass="38494">MATSAFTPASQVLERHQTFFNDKNVIIAGDIQDSYPAIMSANQVKIHCTQFHTYLRLKNSVRGKNTYFSLLPEAELYAGMDTLIYYWPKTKSEAQFQLSYLLHNMPKGSDIFIIGENRTGVKSVEALLSDFGTIQKIDSARRCGLYHFQADSRLAFNLDEWWLSYHLTIENQNIEIKSLPGVFSQKGLDAGSELLLNALMDRTDIIKGNVLDVGCGSGILSTVLGKLYPDIALTLSDVSSAAIESSKATLNSNNVNATVVASDVFSNLNDKYHLIVSNPPFHDGKEINYTAVNALIKEAKKHLKLNGYLCIVANSFLPYQTILDETFKSVEVIAQTTKFKVYLASH</sequence>
<keyword evidence="10" id="KW-1185">Reference proteome</keyword>
<evidence type="ECO:0000259" key="7">
    <source>
        <dbReference type="Pfam" id="PF05175"/>
    </source>
</evidence>
<dbReference type="Gene3D" id="3.40.50.150">
    <property type="entry name" value="Vaccinia Virus protein VP39"/>
    <property type="match status" value="2"/>
</dbReference>
<evidence type="ECO:0000256" key="5">
    <source>
        <dbReference type="ARBA" id="ARBA00022691"/>
    </source>
</evidence>
<evidence type="ECO:0000256" key="2">
    <source>
        <dbReference type="ARBA" id="ARBA00022552"/>
    </source>
</evidence>
<comment type="subcellular location">
    <subcellularLocation>
        <location evidence="6">Cytoplasm</location>
    </subcellularLocation>
</comment>
<dbReference type="InterPro" id="IPR007848">
    <property type="entry name" value="Small_mtfrase_dom"/>
</dbReference>
<proteinExistence type="inferred from homology"/>
<evidence type="ECO:0000256" key="3">
    <source>
        <dbReference type="ARBA" id="ARBA00022603"/>
    </source>
</evidence>
<dbReference type="CDD" id="cd02440">
    <property type="entry name" value="AdoMet_MTases"/>
    <property type="match status" value="1"/>
</dbReference>
<keyword evidence="2 6" id="KW-0698">rRNA processing</keyword>
<organism evidence="9 10">
    <name type="scientific">Gilliamella bombicola</name>
    <dbReference type="NCBI Taxonomy" id="1798182"/>
    <lineage>
        <taxon>Bacteria</taxon>
        <taxon>Pseudomonadati</taxon>
        <taxon>Pseudomonadota</taxon>
        <taxon>Gammaproteobacteria</taxon>
        <taxon>Orbales</taxon>
        <taxon>Orbaceae</taxon>
        <taxon>Gilliamella</taxon>
    </lineage>
</organism>
<name>A0A1C3YNQ8_9GAMM</name>
<dbReference type="EMBL" id="FMAQ01000001">
    <property type="protein sequence ID" value="SCB71703.1"/>
    <property type="molecule type" value="Genomic_DNA"/>
</dbReference>
<dbReference type="PANTHER" id="PTHR47816">
    <property type="entry name" value="RIBOSOMAL RNA SMALL SUBUNIT METHYLTRANSFERASE C"/>
    <property type="match status" value="1"/>
</dbReference>
<evidence type="ECO:0000313" key="10">
    <source>
        <dbReference type="Proteomes" id="UP000199670"/>
    </source>
</evidence>
<dbReference type="GO" id="GO:0003676">
    <property type="term" value="F:nucleic acid binding"/>
    <property type="evidence" value="ECO:0007669"/>
    <property type="project" value="InterPro"/>
</dbReference>
<dbReference type="InterPro" id="IPR013675">
    <property type="entry name" value="Mtase_sm_N"/>
</dbReference>
<dbReference type="Pfam" id="PF05175">
    <property type="entry name" value="MTS"/>
    <property type="match status" value="1"/>
</dbReference>
<dbReference type="NCBIfam" id="NF007023">
    <property type="entry name" value="PRK09489.1"/>
    <property type="match status" value="1"/>
</dbReference>
<dbReference type="SUPFAM" id="SSF53335">
    <property type="entry name" value="S-adenosyl-L-methionine-dependent methyltransferases"/>
    <property type="match status" value="1"/>
</dbReference>
<dbReference type="STRING" id="1798182.GA0061081_10111"/>
<dbReference type="InterPro" id="IPR029063">
    <property type="entry name" value="SAM-dependent_MTases_sf"/>
</dbReference>
<comment type="similarity">
    <text evidence="6">Belongs to the methyltransferase superfamily. RsmC family.</text>
</comment>
<comment type="subunit">
    <text evidence="6">Monomer.</text>
</comment>
<comment type="catalytic activity">
    <reaction evidence="6">
        <text>guanosine(1207) in 16S rRNA + S-adenosyl-L-methionine = N(2)-methylguanosine(1207) in 16S rRNA + S-adenosyl-L-homocysteine + H(+)</text>
        <dbReference type="Rhea" id="RHEA:42736"/>
        <dbReference type="Rhea" id="RHEA-COMP:10213"/>
        <dbReference type="Rhea" id="RHEA-COMP:10214"/>
        <dbReference type="ChEBI" id="CHEBI:15378"/>
        <dbReference type="ChEBI" id="CHEBI:57856"/>
        <dbReference type="ChEBI" id="CHEBI:59789"/>
        <dbReference type="ChEBI" id="CHEBI:74269"/>
        <dbReference type="ChEBI" id="CHEBI:74481"/>
        <dbReference type="EC" id="2.1.1.172"/>
    </reaction>
</comment>
<keyword evidence="1 6" id="KW-0963">Cytoplasm</keyword>